<dbReference type="STRING" id="8355.A0A1L8HIW1"/>
<evidence type="ECO:0000256" key="1">
    <source>
        <dbReference type="ARBA" id="ARBA00001946"/>
    </source>
</evidence>
<keyword evidence="8 17" id="KW-0418">Kinase</keyword>
<dbReference type="GO" id="GO:0046872">
    <property type="term" value="F:metal ion binding"/>
    <property type="evidence" value="ECO:0007669"/>
    <property type="project" value="UniProtKB-KW"/>
</dbReference>
<evidence type="ECO:0000256" key="10">
    <source>
        <dbReference type="ARBA" id="ARBA00022842"/>
    </source>
</evidence>
<dbReference type="AGR" id="Xenbase:XB-GENE-6488519"/>
<dbReference type="RefSeq" id="XP_018103100.1">
    <property type="nucleotide sequence ID" value="XM_018247611.2"/>
</dbReference>
<dbReference type="GeneID" id="108708675"/>
<accession>A0A1L8HIW1</accession>
<evidence type="ECO:0000256" key="7">
    <source>
        <dbReference type="ARBA" id="ARBA00022741"/>
    </source>
</evidence>
<evidence type="ECO:0000256" key="2">
    <source>
        <dbReference type="ARBA" id="ARBA00010886"/>
    </source>
</evidence>
<sequence length="908" mass="103542">MYRSTMDKYDIVRLIGEGAFGKAYLAKGKLDNTQCVIKEINLSKMPKKEKDASHKEVILLAKMKHPNVVTFFSSIEERNKLYIVMEYCDGGDLMKRINKQRGVLFEEEQILSWFVQISLGLKHIHDRKVLHRDIKAQNIFLSSNGTLAKLGDFGIARMLNSTMELARTCVGTPYYLSPEICENKPYNNKTDIWSLGCVLYELCSLKHPFEAGSLRQLVLKIGRGRYEPLPNKYSYDLRTLVSQLFKISSRDRPSINSILKKPFLEKRINKHLSPELIEEEFSHTVIHRKKPSSSNPARYPYRPKQSPVAKADVAKAERCKIREINSPKPKVAVRPRRDELPKRNEWKPPSVVQHHAVKNYWEPKPDIGGRAAVAKIQGQYDHYYAQLNNIQRRGYEQMPNNVPLINHRVEDYYKQKAMQQQNQGPAEFLQRRQEAQLYKIKVEKQLGLRPSSADYFYKAALRPELPPEVQINKPPQKQQIKNIENREYLKQLELIRQQYHNEVRGNKAKAGLQQEAPRLVEGTYLVQQGVHKGEGPCVQPDSKEPAEEIQYLNHILKQNREERRELEKKFKIKGGVKFEINLNGPPADEGTNQEEEETDLLNNTLTFELGKKLEGTNWQKVCNDHRGSIEDVESAEDDGTLDHKAVDQRKQWVPGAPQTLLRFLGDADFSSTCNTMADGQSAEELAGNRKQWNQVAPETLLRALGEADVNEDVCDGTLKPWLPERQDSEADINSDDDLDEERLEPRSDDDDTNFEESEDELREEVMESMERVLIPSEVDDVDVNKTKPAQGPAADPSIGMDAIKGPNAENHSALEDILEDREKQRLKEENLGQAEDQSSGEEKMGLEAIQYLERHTAGQIEDQLQVDGIENQSFGESKVAEVANPDVSSSPSSVFINKVPSSSNICSV</sequence>
<dbReference type="Bgee" id="108708675">
    <property type="expression patterns" value="Expressed in testis and 6 other cell types or tissues"/>
</dbReference>
<dbReference type="SMART" id="SM00220">
    <property type="entry name" value="S_TKc"/>
    <property type="match status" value="1"/>
</dbReference>
<name>A0A1L8HIW1_XENLA</name>
<dbReference type="Gene3D" id="3.30.200.20">
    <property type="entry name" value="Phosphorylase Kinase, domain 1"/>
    <property type="match status" value="1"/>
</dbReference>
<dbReference type="PROSITE" id="PS00108">
    <property type="entry name" value="PROTEIN_KINASE_ST"/>
    <property type="match status" value="1"/>
</dbReference>
<dbReference type="AlphaFoldDB" id="A0A1L8HIW1"/>
<dbReference type="PROSITE" id="PS50011">
    <property type="entry name" value="PROTEIN_KINASE_DOM"/>
    <property type="match status" value="1"/>
</dbReference>
<feature type="domain" description="Protein kinase" evidence="15">
    <location>
        <begin position="9"/>
        <end position="264"/>
    </location>
</feature>
<keyword evidence="16" id="KW-1185">Reference proteome</keyword>
<organism evidence="16 17">
    <name type="scientific">Xenopus laevis</name>
    <name type="common">African clawed frog</name>
    <dbReference type="NCBI Taxonomy" id="8355"/>
    <lineage>
        <taxon>Eukaryota</taxon>
        <taxon>Metazoa</taxon>
        <taxon>Chordata</taxon>
        <taxon>Craniata</taxon>
        <taxon>Vertebrata</taxon>
        <taxon>Euteleostomi</taxon>
        <taxon>Amphibia</taxon>
        <taxon>Batrachia</taxon>
        <taxon>Anura</taxon>
        <taxon>Pipoidea</taxon>
        <taxon>Pipidae</taxon>
        <taxon>Xenopodinae</taxon>
        <taxon>Xenopus</taxon>
        <taxon>Xenopus</taxon>
    </lineage>
</organism>
<dbReference type="SUPFAM" id="SSF56112">
    <property type="entry name" value="Protein kinase-like (PK-like)"/>
    <property type="match status" value="1"/>
</dbReference>
<dbReference type="InterPro" id="IPR008271">
    <property type="entry name" value="Ser/Thr_kinase_AS"/>
</dbReference>
<dbReference type="CTD" id="108708675"/>
<evidence type="ECO:0000256" key="11">
    <source>
        <dbReference type="ARBA" id="ARBA00047899"/>
    </source>
</evidence>
<evidence type="ECO:0000256" key="4">
    <source>
        <dbReference type="ARBA" id="ARBA00022527"/>
    </source>
</evidence>
<evidence type="ECO:0000256" key="6">
    <source>
        <dbReference type="ARBA" id="ARBA00022723"/>
    </source>
</evidence>
<keyword evidence="5" id="KW-0808">Transferase</keyword>
<keyword evidence="6" id="KW-0479">Metal-binding</keyword>
<comment type="cofactor">
    <cofactor evidence="1">
        <name>Mg(2+)</name>
        <dbReference type="ChEBI" id="CHEBI:18420"/>
    </cofactor>
</comment>
<evidence type="ECO:0000256" key="13">
    <source>
        <dbReference type="PROSITE-ProRule" id="PRU10141"/>
    </source>
</evidence>
<evidence type="ECO:0000256" key="9">
    <source>
        <dbReference type="ARBA" id="ARBA00022840"/>
    </source>
</evidence>
<feature type="region of interest" description="Disordered" evidence="14">
    <location>
        <begin position="718"/>
        <end position="842"/>
    </location>
</feature>
<dbReference type="InterPro" id="IPR011009">
    <property type="entry name" value="Kinase-like_dom_sf"/>
</dbReference>
<dbReference type="Proteomes" id="UP000186698">
    <property type="component" value="Chromosome 2L"/>
</dbReference>
<comment type="catalytic activity">
    <reaction evidence="11">
        <text>L-threonyl-[protein] + ATP = O-phospho-L-threonyl-[protein] + ADP + H(+)</text>
        <dbReference type="Rhea" id="RHEA:46608"/>
        <dbReference type="Rhea" id="RHEA-COMP:11060"/>
        <dbReference type="Rhea" id="RHEA-COMP:11605"/>
        <dbReference type="ChEBI" id="CHEBI:15378"/>
        <dbReference type="ChEBI" id="CHEBI:30013"/>
        <dbReference type="ChEBI" id="CHEBI:30616"/>
        <dbReference type="ChEBI" id="CHEBI:61977"/>
        <dbReference type="ChEBI" id="CHEBI:456216"/>
        <dbReference type="EC" id="2.7.11.1"/>
    </reaction>
</comment>
<feature type="compositionally biased region" description="Acidic residues" evidence="14">
    <location>
        <begin position="729"/>
        <end position="762"/>
    </location>
</feature>
<dbReference type="GO" id="GO:0005524">
    <property type="term" value="F:ATP binding"/>
    <property type="evidence" value="ECO:0007669"/>
    <property type="project" value="UniProtKB-UniRule"/>
</dbReference>
<keyword evidence="4" id="KW-0723">Serine/threonine-protein kinase</keyword>
<evidence type="ECO:0000313" key="17">
    <source>
        <dbReference type="RefSeq" id="XP_018103100.1"/>
    </source>
</evidence>
<dbReference type="FunFam" id="1.10.510.10:FF:000172">
    <property type="entry name" value="serine/threonine-protein kinase Nek1 isoform X1"/>
    <property type="match status" value="1"/>
</dbReference>
<evidence type="ECO:0000256" key="14">
    <source>
        <dbReference type="SAM" id="MobiDB-lite"/>
    </source>
</evidence>
<dbReference type="PROSITE" id="PS00107">
    <property type="entry name" value="PROTEIN_KINASE_ATP"/>
    <property type="match status" value="1"/>
</dbReference>
<dbReference type="InterPro" id="IPR051131">
    <property type="entry name" value="NEK_Ser/Thr_kinase_NIMA"/>
</dbReference>
<dbReference type="FunFam" id="3.30.200.20:FF:000097">
    <property type="entry name" value="Probable serine/threonine-protein kinase nek1"/>
    <property type="match status" value="1"/>
</dbReference>
<dbReference type="KEGG" id="xla:108708675"/>
<gene>
    <name evidence="17 18" type="primary">nek5.L</name>
</gene>
<proteinExistence type="inferred from homology"/>
<reference evidence="17" key="1">
    <citation type="submission" date="2025-08" db="UniProtKB">
        <authorList>
            <consortium name="RefSeq"/>
        </authorList>
    </citation>
    <scope>IDENTIFICATION</scope>
    <source>
        <strain evidence="17">J_2021</strain>
        <tissue evidence="17">Erythrocytes</tissue>
    </source>
</reference>
<comment type="catalytic activity">
    <reaction evidence="12">
        <text>L-seryl-[protein] + ATP = O-phospho-L-seryl-[protein] + ADP + H(+)</text>
        <dbReference type="Rhea" id="RHEA:17989"/>
        <dbReference type="Rhea" id="RHEA-COMP:9863"/>
        <dbReference type="Rhea" id="RHEA-COMP:11604"/>
        <dbReference type="ChEBI" id="CHEBI:15378"/>
        <dbReference type="ChEBI" id="CHEBI:29999"/>
        <dbReference type="ChEBI" id="CHEBI:30616"/>
        <dbReference type="ChEBI" id="CHEBI:83421"/>
        <dbReference type="ChEBI" id="CHEBI:456216"/>
        <dbReference type="EC" id="2.7.11.1"/>
    </reaction>
</comment>
<evidence type="ECO:0000259" key="15">
    <source>
        <dbReference type="PROSITE" id="PS50011"/>
    </source>
</evidence>
<evidence type="ECO:0000256" key="5">
    <source>
        <dbReference type="ARBA" id="ARBA00022679"/>
    </source>
</evidence>
<keyword evidence="9 13" id="KW-0067">ATP-binding</keyword>
<feature type="region of interest" description="Disordered" evidence="14">
    <location>
        <begin position="287"/>
        <end position="310"/>
    </location>
</feature>
<dbReference type="Pfam" id="PF00069">
    <property type="entry name" value="Pkinase"/>
    <property type="match status" value="1"/>
</dbReference>
<dbReference type="GO" id="GO:0004674">
    <property type="term" value="F:protein serine/threonine kinase activity"/>
    <property type="evidence" value="ECO:0007669"/>
    <property type="project" value="UniProtKB-KW"/>
</dbReference>
<evidence type="ECO:0000256" key="12">
    <source>
        <dbReference type="ARBA" id="ARBA00048679"/>
    </source>
</evidence>
<dbReference type="GO" id="GO:0004672">
    <property type="term" value="F:protein kinase activity"/>
    <property type="evidence" value="ECO:0000318"/>
    <property type="project" value="GO_Central"/>
</dbReference>
<dbReference type="InterPro" id="IPR000719">
    <property type="entry name" value="Prot_kinase_dom"/>
</dbReference>
<comment type="similarity">
    <text evidence="2">Belongs to the protein kinase superfamily. NEK Ser/Thr protein kinase family. NIMA subfamily.</text>
</comment>
<dbReference type="PANTHER" id="PTHR44899">
    <property type="entry name" value="CAMK FAMILY PROTEIN KINASE"/>
    <property type="match status" value="1"/>
</dbReference>
<dbReference type="Gene3D" id="1.10.510.10">
    <property type="entry name" value="Transferase(Phosphotransferase) domain 1"/>
    <property type="match status" value="1"/>
</dbReference>
<keyword evidence="7 13" id="KW-0547">Nucleotide-binding</keyword>
<dbReference type="Xenbase" id="XB-GENE-6488519">
    <property type="gene designation" value="nek5.L"/>
</dbReference>
<evidence type="ECO:0000313" key="16">
    <source>
        <dbReference type="Proteomes" id="UP000186698"/>
    </source>
</evidence>
<feature type="compositionally biased region" description="Basic and acidic residues" evidence="14">
    <location>
        <begin position="820"/>
        <end position="830"/>
    </location>
</feature>
<dbReference type="PANTHER" id="PTHR44899:SF1">
    <property type="entry name" value="SERINE_THREONINE-PROTEIN KINASE NEK5"/>
    <property type="match status" value="1"/>
</dbReference>
<evidence type="ECO:0000313" key="18">
    <source>
        <dbReference type="Xenbase" id="XB-GENE-6488519"/>
    </source>
</evidence>
<evidence type="ECO:0000256" key="8">
    <source>
        <dbReference type="ARBA" id="ARBA00022777"/>
    </source>
</evidence>
<dbReference type="PaxDb" id="8355-A0A1L8HIW1"/>
<feature type="binding site" evidence="13">
    <location>
        <position position="48"/>
    </location>
    <ligand>
        <name>ATP</name>
        <dbReference type="ChEBI" id="CHEBI:30616"/>
    </ligand>
</feature>
<protein>
    <recommendedName>
        <fullName evidence="3">non-specific serine/threonine protein kinase</fullName>
        <ecNumber evidence="3">2.7.11.1</ecNumber>
    </recommendedName>
</protein>
<keyword evidence="10" id="KW-0460">Magnesium</keyword>
<dbReference type="EC" id="2.7.11.1" evidence="3"/>
<dbReference type="OMA" id="RQWDARA"/>
<evidence type="ECO:0000256" key="3">
    <source>
        <dbReference type="ARBA" id="ARBA00012513"/>
    </source>
</evidence>
<dbReference type="OrthoDB" id="248923at2759"/>
<dbReference type="InterPro" id="IPR017441">
    <property type="entry name" value="Protein_kinase_ATP_BS"/>
</dbReference>